<organism evidence="1 2">
    <name type="scientific">Hymenobacter glaciei</name>
    <dbReference type="NCBI Taxonomy" id="877209"/>
    <lineage>
        <taxon>Bacteria</taxon>
        <taxon>Pseudomonadati</taxon>
        <taxon>Bacteroidota</taxon>
        <taxon>Cytophagia</taxon>
        <taxon>Cytophagales</taxon>
        <taxon>Hymenobacteraceae</taxon>
        <taxon>Hymenobacter</taxon>
    </lineage>
</organism>
<evidence type="ECO:0000313" key="1">
    <source>
        <dbReference type="EMBL" id="GAA4055506.1"/>
    </source>
</evidence>
<reference evidence="2" key="1">
    <citation type="journal article" date="2019" name="Int. J. Syst. Evol. Microbiol.">
        <title>The Global Catalogue of Microorganisms (GCM) 10K type strain sequencing project: providing services to taxonomists for standard genome sequencing and annotation.</title>
        <authorList>
            <consortium name="The Broad Institute Genomics Platform"/>
            <consortium name="The Broad Institute Genome Sequencing Center for Infectious Disease"/>
            <person name="Wu L."/>
            <person name="Ma J."/>
        </authorList>
    </citation>
    <scope>NUCLEOTIDE SEQUENCE [LARGE SCALE GENOMIC DNA]</scope>
    <source>
        <strain evidence="2">JCM 17225</strain>
    </source>
</reference>
<dbReference type="EMBL" id="BAABDK010000035">
    <property type="protein sequence ID" value="GAA4055506.1"/>
    <property type="molecule type" value="Genomic_DNA"/>
</dbReference>
<keyword evidence="2" id="KW-1185">Reference proteome</keyword>
<dbReference type="Proteomes" id="UP001501469">
    <property type="component" value="Unassembled WGS sequence"/>
</dbReference>
<name>A0ABP7UYC8_9BACT</name>
<dbReference type="RefSeq" id="WP_345059779.1">
    <property type="nucleotide sequence ID" value="NZ_BAABDK010000035.1"/>
</dbReference>
<evidence type="ECO:0000313" key="2">
    <source>
        <dbReference type="Proteomes" id="UP001501469"/>
    </source>
</evidence>
<gene>
    <name evidence="1" type="ORF">GCM10022409_48400</name>
</gene>
<proteinExistence type="predicted"/>
<accession>A0ABP7UYC8</accession>
<comment type="caution">
    <text evidence="1">The sequence shown here is derived from an EMBL/GenBank/DDBJ whole genome shotgun (WGS) entry which is preliminary data.</text>
</comment>
<protein>
    <submittedName>
        <fullName evidence="1">Uncharacterized protein</fullName>
    </submittedName>
</protein>
<sequence length="104" mass="11580">MASQLIPLNEIASDAEFFRGTRFRSYKVGMSNVNEEDDYYEYLLVDNGDPYMLLVNSSSGHGRIKAGNVMCYVQKLPNVNRAVVTAAAMQYSMGLANIFLVNAE</sequence>